<evidence type="ECO:0000256" key="6">
    <source>
        <dbReference type="ARBA" id="ARBA00022989"/>
    </source>
</evidence>
<dbReference type="RefSeq" id="XP_046121341.1">
    <property type="nucleotide sequence ID" value="XM_046259463.1"/>
</dbReference>
<evidence type="ECO:0000313" key="15">
    <source>
        <dbReference type="Proteomes" id="UP000887229"/>
    </source>
</evidence>
<dbReference type="InterPro" id="IPR000504">
    <property type="entry name" value="RRM_dom"/>
</dbReference>
<dbReference type="AlphaFoldDB" id="A0A9P7ZTD7"/>
<evidence type="ECO:0000256" key="4">
    <source>
        <dbReference type="ARBA" id="ARBA00022692"/>
    </source>
</evidence>
<dbReference type="PANTHER" id="PTHR32198">
    <property type="entry name" value="MITOCHONDRIAL ESCAPE PROTEIN 2"/>
    <property type="match status" value="1"/>
</dbReference>
<dbReference type="EMBL" id="MU251245">
    <property type="protein sequence ID" value="KAG9257417.1"/>
    <property type="molecule type" value="Genomic_DNA"/>
</dbReference>
<evidence type="ECO:0000256" key="5">
    <source>
        <dbReference type="ARBA" id="ARBA00022792"/>
    </source>
</evidence>
<keyword evidence="11" id="KW-0507">mRNA processing</keyword>
<comment type="caution">
    <text evidence="14">The sequence shown here is derived from an EMBL/GenBank/DDBJ whole genome shotgun (WGS) entry which is preliminary data.</text>
</comment>
<dbReference type="GO" id="GO:0006397">
    <property type="term" value="P:mRNA processing"/>
    <property type="evidence" value="ECO:0007669"/>
    <property type="project" value="UniProtKB-UniRule"/>
</dbReference>
<evidence type="ECO:0000259" key="13">
    <source>
        <dbReference type="PROSITE" id="PS50102"/>
    </source>
</evidence>
<dbReference type="SUPFAM" id="SSF54928">
    <property type="entry name" value="RNA-binding domain, RBD"/>
    <property type="match status" value="1"/>
</dbReference>
<evidence type="ECO:0000256" key="1">
    <source>
        <dbReference type="ARBA" id="ARBA00004434"/>
    </source>
</evidence>
<dbReference type="InterPro" id="IPR027417">
    <property type="entry name" value="P-loop_NTPase"/>
</dbReference>
<dbReference type="InterPro" id="IPR039627">
    <property type="entry name" value="Yme2_C"/>
</dbReference>
<dbReference type="GeneID" id="70290366"/>
<dbReference type="PROSITE" id="PS50102">
    <property type="entry name" value="RRM"/>
    <property type="match status" value="1"/>
</dbReference>
<evidence type="ECO:0000313" key="14">
    <source>
        <dbReference type="EMBL" id="KAG9257417.1"/>
    </source>
</evidence>
<dbReference type="InterPro" id="IPR034260">
    <property type="entry name" value="Yme2_RRM"/>
</dbReference>
<comment type="function">
    <text evidence="9 11">Plays a role in maintaining the mitochondrial genome and in controlling the mtDNA escape. Involved in the regulation of mtDNA nucleotide structure and number. May have a dispensable role in early maturation of pre-rRNA.</text>
</comment>
<dbReference type="GO" id="GO:0003723">
    <property type="term" value="F:RNA binding"/>
    <property type="evidence" value="ECO:0007669"/>
    <property type="project" value="UniProtKB-UniRule"/>
</dbReference>
<keyword evidence="6" id="KW-1133">Transmembrane helix</keyword>
<evidence type="ECO:0000256" key="7">
    <source>
        <dbReference type="ARBA" id="ARBA00023128"/>
    </source>
</evidence>
<sequence length="853" mass="95594">MFRLRIPAAAMALRPGVPSQQAIRPLLASTRQRVKHGAVVRKAWESTSPIIDEKDKDDGHIGVKPNETVIFFDNLFPLKLSSILNRVWKTDKDMAQVLQRFETSSLGIMDPIRLVKNAIPQDMQLKATEILPRLKDGGAFVKFEHSAALDVGSTEETLINKLNDRPIKPWFNPFRGIKAHLVRGTPWLEDLYRYPSNLVKIEFVAPEPGAEPVELSEEKLYTLFRRYGKIADIIPQAQDNKATPRFAYLAFPMMRDAIMARNCMHGFVVGEALGGGKTGTRLRMSYEKRVKAHSIWNWLTNHPRIVVPAIAALIAGISVIVFDPIRQFFIELHIQHSLRFTESRVYKWFKSQTDQLNITKKSSPHDDLSAVWNHRRDLIDQLRSWLDGSSDTFIVVTGPKGSGKKEMVMGQSLEGRKNVLTLDCRPIVEARGEAGTIRRLAAAVGYRPIFSWANSMSSMIDLAVQSTTGVKAGFSETLESQLNKILYTTTAALKKVSLSGRSKRDKDANLSDDAYLESHPEHRPVVVIDNFLHKSEDKGIVYEKVADWAASVVQNNVAHVIFLTNDSSYTKPLAKALPDRVIRSVSLGDLDPDVAKNFVMSRLDEEAAADEKEQQKEKRDGEQGKPTKLDLAGLDESIETMGGRLTDLEFLTRRIKTGQTPKQAVDEIVNENASEIVKMFLLGKTSGEERKWSTQQAWVLVKSLAKEPTLRYHQVLLSPTFASSMTPSAKDGETALESLTNSELIAVQYTQGRPTTITAGKPLNQAAFSVLQNDRVLRAKMDLAVLTENAKVEAQNIDKYEKELSLLGGLPKQTNETTTRINYLLGKMNSSQDKIVQFDSEMSDLKKILNKEY</sequence>
<proteinExistence type="inferred from homology"/>
<keyword evidence="10 11" id="KW-0694">RNA-binding</keyword>
<comment type="similarity">
    <text evidence="2 11">Belongs to the YME2 family.</text>
</comment>
<evidence type="ECO:0000256" key="9">
    <source>
        <dbReference type="ARBA" id="ARBA00025276"/>
    </source>
</evidence>
<name>A0A9P7ZTD7_9HYPO</name>
<dbReference type="GO" id="GO:0005743">
    <property type="term" value="C:mitochondrial inner membrane"/>
    <property type="evidence" value="ECO:0007669"/>
    <property type="project" value="UniProtKB-SubCell"/>
</dbReference>
<evidence type="ECO:0000256" key="2">
    <source>
        <dbReference type="ARBA" id="ARBA00010320"/>
    </source>
</evidence>
<evidence type="ECO:0000256" key="10">
    <source>
        <dbReference type="PROSITE-ProRule" id="PRU00176"/>
    </source>
</evidence>
<keyword evidence="7 11" id="KW-0496">Mitochondrion</keyword>
<dbReference type="InterPro" id="IPR035979">
    <property type="entry name" value="RBD_domain_sf"/>
</dbReference>
<reference evidence="14" key="1">
    <citation type="journal article" date="2021" name="IMA Fungus">
        <title>Genomic characterization of three marine fungi, including Emericellopsis atlantica sp. nov. with signatures of a generalist lifestyle and marine biomass degradation.</title>
        <authorList>
            <person name="Hagestad O.C."/>
            <person name="Hou L."/>
            <person name="Andersen J.H."/>
            <person name="Hansen E.H."/>
            <person name="Altermark B."/>
            <person name="Li C."/>
            <person name="Kuhnert E."/>
            <person name="Cox R.J."/>
            <person name="Crous P.W."/>
            <person name="Spatafora J.W."/>
            <person name="Lail K."/>
            <person name="Amirebrahimi M."/>
            <person name="Lipzen A."/>
            <person name="Pangilinan J."/>
            <person name="Andreopoulos W."/>
            <person name="Hayes R.D."/>
            <person name="Ng V."/>
            <person name="Grigoriev I.V."/>
            <person name="Jackson S.A."/>
            <person name="Sutton T.D.S."/>
            <person name="Dobson A.D.W."/>
            <person name="Rama T."/>
        </authorList>
    </citation>
    <scope>NUCLEOTIDE SEQUENCE</scope>
    <source>
        <strain evidence="14">TS7</strain>
    </source>
</reference>
<dbReference type="Pfam" id="PF00076">
    <property type="entry name" value="RRM_1"/>
    <property type="match status" value="1"/>
</dbReference>
<dbReference type="SUPFAM" id="SSF52540">
    <property type="entry name" value="P-loop containing nucleoside triphosphate hydrolases"/>
    <property type="match status" value="1"/>
</dbReference>
<dbReference type="Pfam" id="PF10443">
    <property type="entry name" value="RNA12"/>
    <property type="match status" value="1"/>
</dbReference>
<evidence type="ECO:0000256" key="12">
    <source>
        <dbReference type="SAM" id="MobiDB-lite"/>
    </source>
</evidence>
<organism evidence="14 15">
    <name type="scientific">Emericellopsis atlantica</name>
    <dbReference type="NCBI Taxonomy" id="2614577"/>
    <lineage>
        <taxon>Eukaryota</taxon>
        <taxon>Fungi</taxon>
        <taxon>Dikarya</taxon>
        <taxon>Ascomycota</taxon>
        <taxon>Pezizomycotina</taxon>
        <taxon>Sordariomycetes</taxon>
        <taxon>Hypocreomycetidae</taxon>
        <taxon>Hypocreales</taxon>
        <taxon>Bionectriaceae</taxon>
        <taxon>Emericellopsis</taxon>
    </lineage>
</organism>
<keyword evidence="4" id="KW-0812">Transmembrane</keyword>
<accession>A0A9P7ZTD7</accession>
<dbReference type="PANTHER" id="PTHR32198:SF2">
    <property type="entry name" value="MITOCHONDRIAL ESCAPE PROTEIN 2"/>
    <property type="match status" value="1"/>
</dbReference>
<dbReference type="CDD" id="cd12433">
    <property type="entry name" value="RRM_Yme2p_like"/>
    <property type="match status" value="1"/>
</dbReference>
<keyword evidence="15" id="KW-1185">Reference proteome</keyword>
<evidence type="ECO:0000256" key="8">
    <source>
        <dbReference type="ARBA" id="ARBA00023136"/>
    </source>
</evidence>
<evidence type="ECO:0000256" key="11">
    <source>
        <dbReference type="RuleBase" id="RU367108"/>
    </source>
</evidence>
<gene>
    <name evidence="14" type="ORF">F5Z01DRAFT_387013</name>
</gene>
<comment type="subcellular location">
    <subcellularLocation>
        <location evidence="1 11">Mitochondrion inner membrane</location>
        <topology evidence="1 11">Single-pass membrane protein</topology>
    </subcellularLocation>
</comment>
<protein>
    <recommendedName>
        <fullName evidence="3 11">Mitochondrial escape protein 2</fullName>
    </recommendedName>
</protein>
<dbReference type="InterPro" id="IPR018850">
    <property type="entry name" value="Mt_escape_2_C"/>
</dbReference>
<keyword evidence="8" id="KW-0472">Membrane</keyword>
<keyword evidence="5 11" id="KW-0999">Mitochondrion inner membrane</keyword>
<evidence type="ECO:0000256" key="3">
    <source>
        <dbReference type="ARBA" id="ARBA00020222"/>
    </source>
</evidence>
<dbReference type="Proteomes" id="UP000887229">
    <property type="component" value="Unassembled WGS sequence"/>
</dbReference>
<feature type="domain" description="RRM" evidence="13">
    <location>
        <begin position="200"/>
        <end position="289"/>
    </location>
</feature>
<dbReference type="OrthoDB" id="10267654at2759"/>
<feature type="compositionally biased region" description="Basic and acidic residues" evidence="12">
    <location>
        <begin position="606"/>
        <end position="628"/>
    </location>
</feature>
<feature type="region of interest" description="Disordered" evidence="12">
    <location>
        <begin position="606"/>
        <end position="629"/>
    </location>
</feature>